<dbReference type="PANTHER" id="PTHR23318:SF0">
    <property type="entry name" value="SERINE_THREONINE-PROTEIN PHOSPHATASE 4 REGULATORY SUBUNIT 3"/>
    <property type="match status" value="1"/>
</dbReference>
<evidence type="ECO:0000259" key="3">
    <source>
        <dbReference type="Pfam" id="PF04802"/>
    </source>
</evidence>
<dbReference type="STRING" id="478820.A0A196SR02"/>
<dbReference type="PANTHER" id="PTHR23318">
    <property type="entry name" value="ATP SYNTHASE GAMMA-RELATED"/>
    <property type="match status" value="1"/>
</dbReference>
<gene>
    <name evidence="4" type="ORF">AV274_0068</name>
</gene>
<accession>A0A196SR02</accession>
<comment type="subcellular location">
    <subcellularLocation>
        <location evidence="1">Nucleus</location>
    </subcellularLocation>
</comment>
<dbReference type="AlphaFoldDB" id="A0A196SR02"/>
<feature type="domain" description="Serine/threonine-protein phosphatase 4 regulatory subunit 3-like central" evidence="3">
    <location>
        <begin position="109"/>
        <end position="555"/>
    </location>
</feature>
<evidence type="ECO:0000313" key="4">
    <source>
        <dbReference type="EMBL" id="OAO18174.1"/>
    </source>
</evidence>
<reference evidence="4 5" key="1">
    <citation type="submission" date="2016-05" db="EMBL/GenBank/DDBJ databases">
        <title>Nuclear genome of Blastocystis sp. subtype 1 NandII.</title>
        <authorList>
            <person name="Gentekaki E."/>
            <person name="Curtis B."/>
            <person name="Stairs C."/>
            <person name="Eme L."/>
            <person name="Herman E."/>
            <person name="Klimes V."/>
            <person name="Arias M.C."/>
            <person name="Elias M."/>
            <person name="Hilliou F."/>
            <person name="Klute M."/>
            <person name="Malik S.-B."/>
            <person name="Pightling A."/>
            <person name="Rachubinski R."/>
            <person name="Salas D."/>
            <person name="Schlacht A."/>
            <person name="Suga H."/>
            <person name="Archibald J."/>
            <person name="Ball S.G."/>
            <person name="Clark G."/>
            <person name="Dacks J."/>
            <person name="Van Der Giezen M."/>
            <person name="Tsaousis A."/>
            <person name="Roger A."/>
        </authorList>
    </citation>
    <scope>NUCLEOTIDE SEQUENCE [LARGE SCALE GENOMIC DNA]</scope>
    <source>
        <strain evidence="5">ATCC 50177 / NandII</strain>
    </source>
</reference>
<dbReference type="GO" id="GO:0030289">
    <property type="term" value="C:protein phosphatase 4 complex"/>
    <property type="evidence" value="ECO:0007669"/>
    <property type="project" value="TreeGrafter"/>
</dbReference>
<dbReference type="InterPro" id="IPR051137">
    <property type="entry name" value="PP4R3-like"/>
</dbReference>
<dbReference type="InterPro" id="IPR006887">
    <property type="entry name" value="P4R3-like_central_dom"/>
</dbReference>
<dbReference type="Proteomes" id="UP000078348">
    <property type="component" value="Unassembled WGS sequence"/>
</dbReference>
<dbReference type="Pfam" id="PF04802">
    <property type="entry name" value="PP4R3"/>
    <property type="match status" value="1"/>
</dbReference>
<sequence length="675" mass="76125">MIVPISGSSDFTECLIQWSEDSDHEYALSFLTEKHRDEIMEGLQEEDEKEKQNGKKWLEGHSSPYSNILKEVATTEISMSTFKTVVDSLTSMMLLQSDATLSLLMENDGKLLCSLLKEAEYFIDLDDVDPVHVFALLLASIINNGDESVIELLFGDDCYLQTFGVLDYYNETYKTKHAEHRQLFESTAKYHSVIDFQDDPVLRKIHITFRMIYFRDAVCPEITNILQETHIGLLVRENFQEIMKVICEKNAYATKILALLQPEKDDSEVVGLLYELFYAPGFAMQLETMNMLMRAFCGVVRDPESEEEMHVEGGNEMLMPKIEAVLTAGKQSQKTEEKLLLLLERVCKMNASYCWDYFRGNSPSAQRLLEWVEASCLAGVGGVQESSYQVLAALLLPETPGDMAYLAFQRFFYGNGMHGLTDGFVRRDDAVPLNGQLRALDLLAECVAKHAPCAQFLKDGALLQALLECLPPDTPRRSGSLLRAAILRVLERGVEKEWFASLLVEKDLMRFVFAASTRDALEKNNLLSGALLHFYCLVLASRHTPLLRLCAERAKELGLETRVPFSKMAAAVAEEAEEAPKVTVAPEAEKSRLREELEEEAYFDSVDEEEGDRVDVEQPAEPVKMTLLPSFAEKKEEDFSMDSFFGGGAKESSKKSVHIDIKLFDIPGKRTKLDS</sequence>
<proteinExistence type="predicted"/>
<dbReference type="GO" id="GO:0072542">
    <property type="term" value="F:protein phosphatase activator activity"/>
    <property type="evidence" value="ECO:0007669"/>
    <property type="project" value="TreeGrafter"/>
</dbReference>
<name>A0A196SR02_BLAHN</name>
<dbReference type="GO" id="GO:0005654">
    <property type="term" value="C:nucleoplasm"/>
    <property type="evidence" value="ECO:0007669"/>
    <property type="project" value="TreeGrafter"/>
</dbReference>
<evidence type="ECO:0000313" key="5">
    <source>
        <dbReference type="Proteomes" id="UP000078348"/>
    </source>
</evidence>
<protein>
    <recommendedName>
        <fullName evidence="3">Serine/threonine-protein phosphatase 4 regulatory subunit 3-like central domain-containing protein</fullName>
    </recommendedName>
</protein>
<dbReference type="OrthoDB" id="27483at2759"/>
<organism evidence="4 5">
    <name type="scientific">Blastocystis sp. subtype 1 (strain ATCC 50177 / NandII)</name>
    <dbReference type="NCBI Taxonomy" id="478820"/>
    <lineage>
        <taxon>Eukaryota</taxon>
        <taxon>Sar</taxon>
        <taxon>Stramenopiles</taxon>
        <taxon>Bigyra</taxon>
        <taxon>Opalozoa</taxon>
        <taxon>Opalinata</taxon>
        <taxon>Blastocystidae</taxon>
        <taxon>Blastocystis</taxon>
    </lineage>
</organism>
<evidence type="ECO:0000256" key="2">
    <source>
        <dbReference type="ARBA" id="ARBA00023242"/>
    </source>
</evidence>
<keyword evidence="5" id="KW-1185">Reference proteome</keyword>
<evidence type="ECO:0000256" key="1">
    <source>
        <dbReference type="ARBA" id="ARBA00004123"/>
    </source>
</evidence>
<comment type="caution">
    <text evidence="4">The sequence shown here is derived from an EMBL/GenBank/DDBJ whole genome shotgun (WGS) entry which is preliminary data.</text>
</comment>
<dbReference type="EMBL" id="LXWW01000003">
    <property type="protein sequence ID" value="OAO18174.1"/>
    <property type="molecule type" value="Genomic_DNA"/>
</dbReference>
<keyword evidence="2" id="KW-0539">Nucleus</keyword>